<feature type="region of interest" description="Disordered" evidence="1">
    <location>
        <begin position="51"/>
        <end position="85"/>
    </location>
</feature>
<name>A0AAE2CLW8_9LAMI</name>
<dbReference type="EMBL" id="JACGWO010000005">
    <property type="protein sequence ID" value="KAK4427007.1"/>
    <property type="molecule type" value="Genomic_DNA"/>
</dbReference>
<evidence type="ECO:0000313" key="3">
    <source>
        <dbReference type="Proteomes" id="UP001293254"/>
    </source>
</evidence>
<sequence>MEQLALDSDNVRTDYQALLEMRVRHREVYQEILNFSCSCYPGVRVGPTSTYDPTNVAGPSSAHHPTNVAGPSTAHDPTNTPSTAYTPDFAYTPNFAYTPDFSYTLSDDIGSNIAGPSTSHPGMRPHYPVSPIPFDDIDLSTPIEMRHDVPRRNRRRQGCGTGGHY</sequence>
<protein>
    <submittedName>
        <fullName evidence="2">Uncharacterized protein</fullName>
    </submittedName>
</protein>
<evidence type="ECO:0000256" key="1">
    <source>
        <dbReference type="SAM" id="MobiDB-lite"/>
    </source>
</evidence>
<organism evidence="2 3">
    <name type="scientific">Sesamum alatum</name>
    <dbReference type="NCBI Taxonomy" id="300844"/>
    <lineage>
        <taxon>Eukaryota</taxon>
        <taxon>Viridiplantae</taxon>
        <taxon>Streptophyta</taxon>
        <taxon>Embryophyta</taxon>
        <taxon>Tracheophyta</taxon>
        <taxon>Spermatophyta</taxon>
        <taxon>Magnoliopsida</taxon>
        <taxon>eudicotyledons</taxon>
        <taxon>Gunneridae</taxon>
        <taxon>Pentapetalae</taxon>
        <taxon>asterids</taxon>
        <taxon>lamiids</taxon>
        <taxon>Lamiales</taxon>
        <taxon>Pedaliaceae</taxon>
        <taxon>Sesamum</taxon>
    </lineage>
</organism>
<evidence type="ECO:0000313" key="2">
    <source>
        <dbReference type="EMBL" id="KAK4427007.1"/>
    </source>
</evidence>
<accession>A0AAE2CLW8</accession>
<comment type="caution">
    <text evidence="2">The sequence shown here is derived from an EMBL/GenBank/DDBJ whole genome shotgun (WGS) entry which is preliminary data.</text>
</comment>
<reference evidence="2" key="1">
    <citation type="submission" date="2020-06" db="EMBL/GenBank/DDBJ databases">
        <authorList>
            <person name="Li T."/>
            <person name="Hu X."/>
            <person name="Zhang T."/>
            <person name="Song X."/>
            <person name="Zhang H."/>
            <person name="Dai N."/>
            <person name="Sheng W."/>
            <person name="Hou X."/>
            <person name="Wei L."/>
        </authorList>
    </citation>
    <scope>NUCLEOTIDE SEQUENCE</scope>
    <source>
        <strain evidence="2">3651</strain>
        <tissue evidence="2">Leaf</tissue>
    </source>
</reference>
<reference evidence="2" key="2">
    <citation type="journal article" date="2024" name="Plant">
        <title>Genomic evolution and insights into agronomic trait innovations of Sesamum species.</title>
        <authorList>
            <person name="Miao H."/>
            <person name="Wang L."/>
            <person name="Qu L."/>
            <person name="Liu H."/>
            <person name="Sun Y."/>
            <person name="Le M."/>
            <person name="Wang Q."/>
            <person name="Wei S."/>
            <person name="Zheng Y."/>
            <person name="Lin W."/>
            <person name="Duan Y."/>
            <person name="Cao H."/>
            <person name="Xiong S."/>
            <person name="Wang X."/>
            <person name="Wei L."/>
            <person name="Li C."/>
            <person name="Ma Q."/>
            <person name="Ju M."/>
            <person name="Zhao R."/>
            <person name="Li G."/>
            <person name="Mu C."/>
            <person name="Tian Q."/>
            <person name="Mei H."/>
            <person name="Zhang T."/>
            <person name="Gao T."/>
            <person name="Zhang H."/>
        </authorList>
    </citation>
    <scope>NUCLEOTIDE SEQUENCE</scope>
    <source>
        <strain evidence="2">3651</strain>
    </source>
</reference>
<gene>
    <name evidence="2" type="ORF">Salat_1469600</name>
</gene>
<proteinExistence type="predicted"/>
<dbReference type="Proteomes" id="UP001293254">
    <property type="component" value="Unassembled WGS sequence"/>
</dbReference>
<feature type="compositionally biased region" description="Polar residues" evidence="1">
    <location>
        <begin position="75"/>
        <end position="85"/>
    </location>
</feature>
<keyword evidence="3" id="KW-1185">Reference proteome</keyword>
<dbReference type="AlphaFoldDB" id="A0AAE2CLW8"/>